<sequence length="115" mass="12390">MSPTKRIAAVTVLCASGAGAFLGFYECGAYLWIRQAVSGTALLSITLLFIVFVVAQRRAAPSPSSRMLQLYSISFASGSAIIFLAFQALGEIIYLPPRSFGEFWHKLTTFSLGCA</sequence>
<keyword evidence="1" id="KW-1133">Transmembrane helix</keyword>
<organism evidence="2 3">
    <name type="scientific">Thiorhodococcus fuscus</name>
    <dbReference type="NCBI Taxonomy" id="527200"/>
    <lineage>
        <taxon>Bacteria</taxon>
        <taxon>Pseudomonadati</taxon>
        <taxon>Pseudomonadota</taxon>
        <taxon>Gammaproteobacteria</taxon>
        <taxon>Chromatiales</taxon>
        <taxon>Chromatiaceae</taxon>
        <taxon>Thiorhodococcus</taxon>
    </lineage>
</organism>
<keyword evidence="1" id="KW-0472">Membrane</keyword>
<evidence type="ECO:0000313" key="3">
    <source>
        <dbReference type="Proteomes" id="UP001597337"/>
    </source>
</evidence>
<proteinExistence type="predicted"/>
<name>A0ABW4Y889_9GAMM</name>
<reference evidence="3" key="1">
    <citation type="journal article" date="2019" name="Int. J. Syst. Evol. Microbiol.">
        <title>The Global Catalogue of Microorganisms (GCM) 10K type strain sequencing project: providing services to taxonomists for standard genome sequencing and annotation.</title>
        <authorList>
            <consortium name="The Broad Institute Genomics Platform"/>
            <consortium name="The Broad Institute Genome Sequencing Center for Infectious Disease"/>
            <person name="Wu L."/>
            <person name="Ma J."/>
        </authorList>
    </citation>
    <scope>NUCLEOTIDE SEQUENCE [LARGE SCALE GENOMIC DNA]</scope>
    <source>
        <strain evidence="3">KACC 12597</strain>
    </source>
</reference>
<evidence type="ECO:0000313" key="2">
    <source>
        <dbReference type="EMBL" id="MFD2112284.1"/>
    </source>
</evidence>
<keyword evidence="3" id="KW-1185">Reference proteome</keyword>
<dbReference type="Proteomes" id="UP001597337">
    <property type="component" value="Unassembled WGS sequence"/>
</dbReference>
<comment type="caution">
    <text evidence="2">The sequence shown here is derived from an EMBL/GenBank/DDBJ whole genome shotgun (WGS) entry which is preliminary data.</text>
</comment>
<dbReference type="RefSeq" id="WP_386026436.1">
    <property type="nucleotide sequence ID" value="NZ_JBHUHX010000023.1"/>
</dbReference>
<dbReference type="EMBL" id="JBHUHX010000023">
    <property type="protein sequence ID" value="MFD2112284.1"/>
    <property type="molecule type" value="Genomic_DNA"/>
</dbReference>
<protein>
    <submittedName>
        <fullName evidence="2">Uncharacterized protein</fullName>
    </submittedName>
</protein>
<gene>
    <name evidence="2" type="ORF">ACFSJC_10580</name>
</gene>
<feature type="transmembrane region" description="Helical" evidence="1">
    <location>
        <begin position="67"/>
        <end position="89"/>
    </location>
</feature>
<keyword evidence="1" id="KW-0812">Transmembrane</keyword>
<feature type="transmembrane region" description="Helical" evidence="1">
    <location>
        <begin position="36"/>
        <end position="55"/>
    </location>
</feature>
<evidence type="ECO:0000256" key="1">
    <source>
        <dbReference type="SAM" id="Phobius"/>
    </source>
</evidence>
<accession>A0ABW4Y889</accession>